<protein>
    <submittedName>
        <fullName evidence="1">Uncharacterized protein</fullName>
    </submittedName>
</protein>
<proteinExistence type="predicted"/>
<name>A0A8C5UFZ4_9PASS</name>
<keyword evidence="2" id="KW-1185">Reference proteome</keyword>
<accession>A0A8C5UFZ4</accession>
<evidence type="ECO:0000313" key="1">
    <source>
        <dbReference type="Ensembl" id="ENSMCSP00000021180.1"/>
    </source>
</evidence>
<sequence>GDTQHSNTVRGSKYCRIWHQQSRILQALAGIPSTLHHLTARDSVTCLKCQSGNSTRTAQVAGDSTRCYWKTTWMDVAQPICLQNPHQRLLQNLWSHGIRRKVSKGINKGLQEVGAKNHSCRGDLHGE</sequence>
<organism evidence="1 2">
    <name type="scientific">Malurus cyaneus samueli</name>
    <dbReference type="NCBI Taxonomy" id="2593467"/>
    <lineage>
        <taxon>Eukaryota</taxon>
        <taxon>Metazoa</taxon>
        <taxon>Chordata</taxon>
        <taxon>Craniata</taxon>
        <taxon>Vertebrata</taxon>
        <taxon>Euteleostomi</taxon>
        <taxon>Archelosauria</taxon>
        <taxon>Archosauria</taxon>
        <taxon>Dinosauria</taxon>
        <taxon>Saurischia</taxon>
        <taxon>Theropoda</taxon>
        <taxon>Coelurosauria</taxon>
        <taxon>Aves</taxon>
        <taxon>Neognathae</taxon>
        <taxon>Neoaves</taxon>
        <taxon>Telluraves</taxon>
        <taxon>Australaves</taxon>
        <taxon>Passeriformes</taxon>
        <taxon>Meliphagoidea</taxon>
        <taxon>Maluridae</taxon>
        <taxon>Malurus</taxon>
    </lineage>
</organism>
<evidence type="ECO:0000313" key="2">
    <source>
        <dbReference type="Proteomes" id="UP000694560"/>
    </source>
</evidence>
<dbReference type="Ensembl" id="ENSMCST00000021714.1">
    <property type="protein sequence ID" value="ENSMCSP00000021180.1"/>
    <property type="gene ID" value="ENSMCSG00000014810.1"/>
</dbReference>
<reference evidence="1" key="2">
    <citation type="submission" date="2025-09" db="UniProtKB">
        <authorList>
            <consortium name="Ensembl"/>
        </authorList>
    </citation>
    <scope>IDENTIFICATION</scope>
</reference>
<reference evidence="1" key="1">
    <citation type="submission" date="2025-08" db="UniProtKB">
        <authorList>
            <consortium name="Ensembl"/>
        </authorList>
    </citation>
    <scope>IDENTIFICATION</scope>
</reference>
<dbReference type="AlphaFoldDB" id="A0A8C5UFZ4"/>
<dbReference type="Proteomes" id="UP000694560">
    <property type="component" value="Unplaced"/>
</dbReference>